<evidence type="ECO:0000313" key="2">
    <source>
        <dbReference type="EMBL" id="GES31234.1"/>
    </source>
</evidence>
<organism evidence="2 3">
    <name type="scientific">Streptomyces angustmyceticus</name>
    <dbReference type="NCBI Taxonomy" id="285578"/>
    <lineage>
        <taxon>Bacteria</taxon>
        <taxon>Bacillati</taxon>
        <taxon>Actinomycetota</taxon>
        <taxon>Actinomycetes</taxon>
        <taxon>Kitasatosporales</taxon>
        <taxon>Streptomycetaceae</taxon>
        <taxon>Streptomyces</taxon>
    </lineage>
</organism>
<reference evidence="2 3" key="1">
    <citation type="submission" date="2019-10" db="EMBL/GenBank/DDBJ databases">
        <title>Whole genome shotgun sequence of Streptomyces angustmyceticus NBRC 3934.</title>
        <authorList>
            <person name="Hosoyama A."/>
            <person name="Ichikawa N."/>
            <person name="Kimura A."/>
            <person name="Kitahashi Y."/>
            <person name="Komaki H."/>
            <person name="Uohara A."/>
        </authorList>
    </citation>
    <scope>NUCLEOTIDE SEQUENCE [LARGE SCALE GENOMIC DNA]</scope>
    <source>
        <strain evidence="2 3">NBRC 3934</strain>
    </source>
</reference>
<keyword evidence="3" id="KW-1185">Reference proteome</keyword>
<name>A0A5J4LFF0_9ACTN</name>
<feature type="compositionally biased region" description="Low complexity" evidence="1">
    <location>
        <begin position="14"/>
        <end position="23"/>
    </location>
</feature>
<dbReference type="AlphaFoldDB" id="A0A5J4LFF0"/>
<feature type="region of interest" description="Disordered" evidence="1">
    <location>
        <begin position="1"/>
        <end position="23"/>
    </location>
</feature>
<dbReference type="EMBL" id="BLAG01000010">
    <property type="protein sequence ID" value="GES31234.1"/>
    <property type="molecule type" value="Genomic_DNA"/>
</dbReference>
<accession>A0A5J4LFF0</accession>
<sequence>MRGWYPGTAGGRGAAPAPDGTGACDRRVGLRQTVGMSSPRRACPVCTREIAVVGGRFARHDPPGRRTVLELVSCPGSRRIAPMMAPAEKLFDPEEPPFPGQQPLF</sequence>
<evidence type="ECO:0000256" key="1">
    <source>
        <dbReference type="SAM" id="MobiDB-lite"/>
    </source>
</evidence>
<comment type="caution">
    <text evidence="2">The sequence shown here is derived from an EMBL/GenBank/DDBJ whole genome shotgun (WGS) entry which is preliminary data.</text>
</comment>
<evidence type="ECO:0000313" key="3">
    <source>
        <dbReference type="Proteomes" id="UP000325598"/>
    </source>
</evidence>
<protein>
    <submittedName>
        <fullName evidence="2">Uncharacterized protein</fullName>
    </submittedName>
</protein>
<gene>
    <name evidence="2" type="ORF">San01_37210</name>
</gene>
<dbReference type="Proteomes" id="UP000325598">
    <property type="component" value="Unassembled WGS sequence"/>
</dbReference>
<proteinExistence type="predicted"/>